<gene>
    <name evidence="2" type="ORF">HNQ65_005296</name>
</gene>
<evidence type="ECO:0000313" key="2">
    <source>
        <dbReference type="EMBL" id="MBB5035682.1"/>
    </source>
</evidence>
<feature type="transmembrane region" description="Helical" evidence="1">
    <location>
        <begin position="112"/>
        <end position="131"/>
    </location>
</feature>
<sequence length="196" mass="22032">MFADLYDYLYHQAPTGGIPLKGTGIVVALGLIASHVWALKNKDKTQAFLKAFPRTYIWGAILLTIDFLWAEFMLANMDMGEFFTMRSNFMYIVAGGYFAVLFYMKEFLAVRALGSLMLLVAGPVLTAAFLQPQTSRLLLPILAYVWIIVGMFFIGMPFLMRDWVNALLAKPQRWNLAVYGGIGYGVVLLIAAILFY</sequence>
<dbReference type="Proteomes" id="UP000590740">
    <property type="component" value="Unassembled WGS sequence"/>
</dbReference>
<comment type="caution">
    <text evidence="2">The sequence shown here is derived from an EMBL/GenBank/DDBJ whole genome shotgun (WGS) entry which is preliminary data.</text>
</comment>
<keyword evidence="1" id="KW-0472">Membrane</keyword>
<keyword evidence="1" id="KW-1133">Transmembrane helix</keyword>
<evidence type="ECO:0000313" key="3">
    <source>
        <dbReference type="Proteomes" id="UP000590740"/>
    </source>
</evidence>
<evidence type="ECO:0000256" key="1">
    <source>
        <dbReference type="SAM" id="Phobius"/>
    </source>
</evidence>
<keyword evidence="3" id="KW-1185">Reference proteome</keyword>
<proteinExistence type="predicted"/>
<feature type="transmembrane region" description="Helical" evidence="1">
    <location>
        <begin position="89"/>
        <end position="105"/>
    </location>
</feature>
<organism evidence="2 3">
    <name type="scientific">Prosthecobacter vanneervenii</name>
    <dbReference type="NCBI Taxonomy" id="48466"/>
    <lineage>
        <taxon>Bacteria</taxon>
        <taxon>Pseudomonadati</taxon>
        <taxon>Verrucomicrobiota</taxon>
        <taxon>Verrucomicrobiia</taxon>
        <taxon>Verrucomicrobiales</taxon>
        <taxon>Verrucomicrobiaceae</taxon>
        <taxon>Prosthecobacter</taxon>
    </lineage>
</organism>
<dbReference type="AlphaFoldDB" id="A0A7W7YGP9"/>
<keyword evidence="1" id="KW-0812">Transmembrane</keyword>
<accession>A0A7W7YGP9</accession>
<feature type="transmembrane region" description="Helical" evidence="1">
    <location>
        <begin position="176"/>
        <end position="195"/>
    </location>
</feature>
<reference evidence="2 3" key="1">
    <citation type="submission" date="2020-08" db="EMBL/GenBank/DDBJ databases">
        <title>Genomic Encyclopedia of Type Strains, Phase IV (KMG-IV): sequencing the most valuable type-strain genomes for metagenomic binning, comparative biology and taxonomic classification.</title>
        <authorList>
            <person name="Goeker M."/>
        </authorList>
    </citation>
    <scope>NUCLEOTIDE SEQUENCE [LARGE SCALE GENOMIC DNA]</scope>
    <source>
        <strain evidence="2 3">DSM 12252</strain>
    </source>
</reference>
<dbReference type="RefSeq" id="WP_184344722.1">
    <property type="nucleotide sequence ID" value="NZ_JACHIG010000024.1"/>
</dbReference>
<dbReference type="EMBL" id="JACHIG010000024">
    <property type="protein sequence ID" value="MBB5035682.1"/>
    <property type="molecule type" value="Genomic_DNA"/>
</dbReference>
<protein>
    <submittedName>
        <fullName evidence="2">Uncharacterized protein</fullName>
    </submittedName>
</protein>
<name>A0A7W7YGP9_9BACT</name>
<feature type="transmembrane region" description="Helical" evidence="1">
    <location>
        <begin position="137"/>
        <end position="155"/>
    </location>
</feature>
<feature type="transmembrane region" description="Helical" evidence="1">
    <location>
        <begin position="20"/>
        <end position="39"/>
    </location>
</feature>